<reference evidence="1" key="1">
    <citation type="journal article" date="2016" name="Biosci. Biotechnol. Biochem.">
        <title>Bioconversion of AHX to AOH by resting cells of Burkholderia contaminans CH-1.</title>
        <authorList>
            <person name="Choi J.H."/>
            <person name="Kikuchi A."/>
            <person name="Pumkaeo P."/>
            <person name="Hirai H."/>
            <person name="Tokuyama S."/>
            <person name="Kawagishi H."/>
        </authorList>
    </citation>
    <scope>NUCLEOTIDE SEQUENCE</scope>
    <source>
        <strain evidence="1">CH-1</strain>
    </source>
</reference>
<proteinExistence type="predicted"/>
<evidence type="ECO:0000313" key="3">
    <source>
        <dbReference type="EMBL" id="MBO1835584.1"/>
    </source>
</evidence>
<keyword evidence="5" id="KW-1185">Reference proteome</keyword>
<dbReference type="OrthoDB" id="9777694at2"/>
<gene>
    <name evidence="1" type="ORF">BCCH1_33900</name>
    <name evidence="3" type="ORF">J4M89_40065</name>
    <name evidence="2" type="ORF">JIN94_39605</name>
    <name evidence="4" type="ORF">LXE91_07325</name>
</gene>
<evidence type="ECO:0000313" key="6">
    <source>
        <dbReference type="Proteomes" id="UP001220209"/>
    </source>
</evidence>
<dbReference type="GeneID" id="93193257"/>
<evidence type="ECO:0000313" key="5">
    <source>
        <dbReference type="Proteomes" id="UP000664048"/>
    </source>
</evidence>
<dbReference type="EMBL" id="JAGEMX010000035">
    <property type="protein sequence ID" value="MBO1835584.1"/>
    <property type="molecule type" value="Genomic_DNA"/>
</dbReference>
<dbReference type="Proteomes" id="UP000611459">
    <property type="component" value="Unassembled WGS sequence"/>
</dbReference>
<dbReference type="Proteomes" id="UP000664048">
    <property type="component" value="Unassembled WGS sequence"/>
</dbReference>
<evidence type="ECO:0000313" key="2">
    <source>
        <dbReference type="EMBL" id="MBK1935992.1"/>
    </source>
</evidence>
<reference evidence="3 5" key="4">
    <citation type="submission" date="2021-03" db="EMBL/GenBank/DDBJ databases">
        <title>Clinical course, treatment and visual outcome of an outbreak of Burkholderia contaminans endophthalmitis following cataract surgery.</title>
        <authorList>
            <person name="Lind C."/>
            <person name="Olsen K."/>
            <person name="Angelsen N.K."/>
            <person name="Krefting E.A."/>
            <person name="Fossen K."/>
            <person name="Gravningen K."/>
            <person name="Depoorter E."/>
            <person name="Vandamme P."/>
            <person name="Bertelsen G."/>
        </authorList>
    </citation>
    <scope>NUCLEOTIDE SEQUENCE [LARGE SCALE GENOMIC DNA]</scope>
    <source>
        <strain evidence="3 5">51242556</strain>
    </source>
</reference>
<dbReference type="EMBL" id="CP090640">
    <property type="protein sequence ID" value="WFN18817.1"/>
    <property type="molecule type" value="Genomic_DNA"/>
</dbReference>
<reference evidence="4 6" key="5">
    <citation type="submission" date="2021-12" db="EMBL/GenBank/DDBJ databases">
        <title>Genomic and phenotypic characterization of three Burkholderia contaminans isolates recovered from different sources.</title>
        <authorList>
            <person name="Lopez De Volder A."/>
            <person name="Fan Y."/>
            <person name="Nunvar J."/>
            <person name="Herrera T."/>
            <person name="Timp W."/>
            <person name="Degrossi J."/>
        </authorList>
    </citation>
    <scope>NUCLEOTIDE SEQUENCE [LARGE SCALE GENOMIC DNA]</scope>
    <source>
        <strain evidence="4 6">LMG 23361</strain>
    </source>
</reference>
<protein>
    <submittedName>
        <fullName evidence="1">Uncharacterized protein</fullName>
    </submittedName>
</protein>
<name>A0A250L8S2_9BURK</name>
<dbReference type="EMBL" id="JAENIB010000043">
    <property type="protein sequence ID" value="MBK1935992.1"/>
    <property type="molecule type" value="Genomic_DNA"/>
</dbReference>
<dbReference type="EMBL" id="AP018358">
    <property type="protein sequence ID" value="BBA40947.1"/>
    <property type="molecule type" value="Genomic_DNA"/>
</dbReference>
<evidence type="ECO:0000313" key="1">
    <source>
        <dbReference type="EMBL" id="BBA40947.1"/>
    </source>
</evidence>
<accession>A0A250L8S2</accession>
<dbReference type="Proteomes" id="UP001220209">
    <property type="component" value="Chromosome 1"/>
</dbReference>
<evidence type="ECO:0000313" key="4">
    <source>
        <dbReference type="EMBL" id="WFN18817.1"/>
    </source>
</evidence>
<reference evidence="2" key="3">
    <citation type="submission" date="2021-01" db="EMBL/GenBank/DDBJ databases">
        <title>Outbreak of Burkholderia contaminns endophthalmitis traced to a clinical ventilation system.</title>
        <authorList>
            <person name="Lipuma J."/>
            <person name="Spilker T."/>
            <person name="Kratholm J."/>
        </authorList>
    </citation>
    <scope>NUCLEOTIDE SEQUENCE</scope>
    <source>
        <strain evidence="2">HI4954</strain>
    </source>
</reference>
<dbReference type="RefSeq" id="WP_069301846.1">
    <property type="nucleotide sequence ID" value="NZ_AP018358.1"/>
</dbReference>
<dbReference type="AlphaFoldDB" id="A0A250L8S2"/>
<reference evidence="1" key="2">
    <citation type="journal article" date="2017" name="Genome Announc.">
        <title>High-Quality Draft Genome Sequence of Burkholderia contaminans CH-1, a Gram-Negative Bacterium That Metabolizes 2-Azahypoxanthine, a Plant Growth-Regulating Compound.</title>
        <authorList>
            <person name="Choi J.-H."/>
            <person name="Sugiura H."/>
            <person name="Moriuchi R."/>
            <person name="Kawagishi H."/>
            <person name="Dohra H."/>
        </authorList>
    </citation>
    <scope>NUCLEOTIDE SEQUENCE</scope>
    <source>
        <strain evidence="1">CH-1</strain>
    </source>
</reference>
<organism evidence="1">
    <name type="scientific">Burkholderia contaminans</name>
    <dbReference type="NCBI Taxonomy" id="488447"/>
    <lineage>
        <taxon>Bacteria</taxon>
        <taxon>Pseudomonadati</taxon>
        <taxon>Pseudomonadota</taxon>
        <taxon>Betaproteobacteria</taxon>
        <taxon>Burkholderiales</taxon>
        <taxon>Burkholderiaceae</taxon>
        <taxon>Burkholderia</taxon>
        <taxon>Burkholderia cepacia complex</taxon>
    </lineage>
</organism>
<sequence length="386" mass="43725">MPSETQNFEREKLYEEIWSEPVSKVAKRYQISDVGLRKICVNLNIPVPPVGYWAKVAAGQTVKKPSLAPTKGPTTYQRTIYKNTLDDERSTRTQARIDEDAAHAPEVPVVAPRTSVDDCLPLIKRMAKKLGGKQRDSRDWPYCDGAGLMRISVSEQNSLRALLVLNQLLETLSAAGYRLSTAGNEEDSAYVSVLDAKLTFRVKERSRQEKVPLTREQAAENKRLGYNWHSQRSIYHPTNELEISVFRPGHSYAEASTADTRSAPIETKIQAFVGKLRRLVIRDSVNAEIAAEQRVIAEAKEAERARLEEIRRIELDRLKQVEEWALKLERANRLRALASEFKSKKLTASDDVVDAAWILRAADWLDPTVDSRWDAVDDVPPRYGSR</sequence>